<sequence length="47" mass="5171">MQQILTGNETGYWVISADNRVWLPEGQLPEGSAAQWMLTGKPAVRIG</sequence>
<dbReference type="SUPFAM" id="SSF55811">
    <property type="entry name" value="Nudix"/>
    <property type="match status" value="1"/>
</dbReference>
<feature type="non-terminal residue" evidence="1">
    <location>
        <position position="47"/>
    </location>
</feature>
<reference evidence="1" key="1">
    <citation type="submission" date="2018-07" db="EMBL/GenBank/DDBJ databases">
        <authorList>
            <person name="Ashton P.M."/>
            <person name="Dallman T."/>
            <person name="Nair S."/>
            <person name="De Pinna E."/>
            <person name="Peters T."/>
            <person name="Grant K."/>
        </authorList>
    </citation>
    <scope>NUCLEOTIDE SEQUENCE</scope>
    <source>
        <strain evidence="1">296838</strain>
    </source>
</reference>
<organism evidence="1">
    <name type="scientific">Salmonella enterica subsp. enterica serovar Chester</name>
    <dbReference type="NCBI Taxonomy" id="149386"/>
    <lineage>
        <taxon>Bacteria</taxon>
        <taxon>Pseudomonadati</taxon>
        <taxon>Pseudomonadota</taxon>
        <taxon>Gammaproteobacteria</taxon>
        <taxon>Enterobacterales</taxon>
        <taxon>Enterobacteriaceae</taxon>
        <taxon>Salmonella</taxon>
    </lineage>
</organism>
<gene>
    <name evidence="1" type="primary">nudC</name>
    <name evidence="1" type="ORF">DS524_29100</name>
</gene>
<dbReference type="EMBL" id="AAGUAT010000391">
    <property type="protein sequence ID" value="EBR9859794.1"/>
    <property type="molecule type" value="Genomic_DNA"/>
</dbReference>
<dbReference type="InterPro" id="IPR015797">
    <property type="entry name" value="NUDIX_hydrolase-like_dom_sf"/>
</dbReference>
<dbReference type="AlphaFoldDB" id="A0A5U8T0C4"/>
<accession>A0A5U8T0C4</accession>
<protein>
    <submittedName>
        <fullName evidence="1">NAD(+) diphosphatase</fullName>
    </submittedName>
</protein>
<name>A0A5U8T0C4_SALET</name>
<proteinExistence type="predicted"/>
<evidence type="ECO:0000313" key="1">
    <source>
        <dbReference type="EMBL" id="EBR9859794.1"/>
    </source>
</evidence>
<comment type="caution">
    <text evidence="1">The sequence shown here is derived from an EMBL/GenBank/DDBJ whole genome shotgun (WGS) entry which is preliminary data.</text>
</comment>